<keyword evidence="4" id="KW-0808">Transferase</keyword>
<dbReference type="InterPro" id="IPR045759">
    <property type="entry name" value="Ap4A_phos1/2_N"/>
</dbReference>
<dbReference type="InterPro" id="IPR009163">
    <property type="entry name" value="Ap4A_phos1/2"/>
</dbReference>
<protein>
    <submittedName>
        <fullName evidence="4">ATP adenylyltransferase-domain-containing protein</fullName>
    </submittedName>
</protein>
<feature type="region of interest" description="Disordered" evidence="1">
    <location>
        <begin position="64"/>
        <end position="87"/>
    </location>
</feature>
<evidence type="ECO:0000256" key="1">
    <source>
        <dbReference type="SAM" id="MobiDB-lite"/>
    </source>
</evidence>
<dbReference type="GO" id="GO:0009117">
    <property type="term" value="P:nucleotide metabolic process"/>
    <property type="evidence" value="ECO:0007669"/>
    <property type="project" value="InterPro"/>
</dbReference>
<dbReference type="Pfam" id="PF09830">
    <property type="entry name" value="ATP_transf"/>
    <property type="match status" value="1"/>
</dbReference>
<dbReference type="InterPro" id="IPR019200">
    <property type="entry name" value="ATP_adenylylTrfase_C"/>
</dbReference>
<feature type="compositionally biased region" description="Pro residues" evidence="1">
    <location>
        <begin position="65"/>
        <end position="87"/>
    </location>
</feature>
<gene>
    <name evidence="4" type="ORF">QBC41DRAFT_348700</name>
</gene>
<keyword evidence="5" id="KW-1185">Reference proteome</keyword>
<accession>A0AA39Z955</accession>
<organism evidence="4 5">
    <name type="scientific">Cercophora samala</name>
    <dbReference type="NCBI Taxonomy" id="330535"/>
    <lineage>
        <taxon>Eukaryota</taxon>
        <taxon>Fungi</taxon>
        <taxon>Dikarya</taxon>
        <taxon>Ascomycota</taxon>
        <taxon>Pezizomycotina</taxon>
        <taxon>Sordariomycetes</taxon>
        <taxon>Sordariomycetidae</taxon>
        <taxon>Sordariales</taxon>
        <taxon>Lasiosphaeriaceae</taxon>
        <taxon>Cercophora</taxon>
    </lineage>
</organism>
<dbReference type="Gene3D" id="3.30.428.70">
    <property type="match status" value="1"/>
</dbReference>
<reference evidence="4" key="1">
    <citation type="submission" date="2023-06" db="EMBL/GenBank/DDBJ databases">
        <title>Genome-scale phylogeny and comparative genomics of the fungal order Sordariales.</title>
        <authorList>
            <consortium name="Lawrence Berkeley National Laboratory"/>
            <person name="Hensen N."/>
            <person name="Bonometti L."/>
            <person name="Westerberg I."/>
            <person name="Brannstrom I.O."/>
            <person name="Guillou S."/>
            <person name="Cros-Aarteil S."/>
            <person name="Calhoun S."/>
            <person name="Haridas S."/>
            <person name="Kuo A."/>
            <person name="Mondo S."/>
            <person name="Pangilinan J."/>
            <person name="Riley R."/>
            <person name="Labutti K."/>
            <person name="Andreopoulos B."/>
            <person name="Lipzen A."/>
            <person name="Chen C."/>
            <person name="Yanf M."/>
            <person name="Daum C."/>
            <person name="Ng V."/>
            <person name="Clum A."/>
            <person name="Steindorff A."/>
            <person name="Ohm R."/>
            <person name="Martin F."/>
            <person name="Silar P."/>
            <person name="Natvig D."/>
            <person name="Lalanne C."/>
            <person name="Gautier V."/>
            <person name="Ament-Velasquez S.L."/>
            <person name="Kruys A."/>
            <person name="Hutchinson M.I."/>
            <person name="Powell A.J."/>
            <person name="Barry K."/>
            <person name="Miller A.N."/>
            <person name="Grigoriev I.V."/>
            <person name="Debuchy R."/>
            <person name="Gladieux P."/>
            <person name="Thoren M.H."/>
            <person name="Johannesson H."/>
        </authorList>
    </citation>
    <scope>NUCLEOTIDE SEQUENCE</scope>
    <source>
        <strain evidence="4">CBS 307.81</strain>
    </source>
</reference>
<sequence length="342" mass="36992">MATTGEDNMPPKPQPPLNLPSLVATAFSRAVASKDVNFYPTSVTLINVNSIPFQLRYSPSLANKPKPPAPLPVVPPSPPNASHPPPPKKTFFNPFASPAQAMLITPLGSPPSHNLVLNKFAIVPEHFILSTAAFKPQTHLLEADDLAAAYACIEEYAQHGQELFVFFNSGEHSGASQPHRHLQLLPVGNMKEGLLGGEWDVLAKRLSTPETKRKLPFEVFAAGIEEVNGDGEGLRKVYLELYSQACEAVLGVAEDIKLDGEAKMSYNLAMTRTTMVVMPRLAEGGVVKDEKGQEVGKLALNGTVLAGTALVKSEMEWNALRRDPAQVREVLGRIGVPNRAKI</sequence>
<dbReference type="PANTHER" id="PTHR38420">
    <property type="entry name" value="AP-4-A PHOSPHORYLASE II"/>
    <property type="match status" value="1"/>
</dbReference>
<dbReference type="GO" id="GO:0005524">
    <property type="term" value="F:ATP binding"/>
    <property type="evidence" value="ECO:0007669"/>
    <property type="project" value="InterPro"/>
</dbReference>
<name>A0AA39Z955_9PEZI</name>
<dbReference type="GO" id="GO:0003877">
    <property type="term" value="F:ATP:ADP adenylyltransferase activity"/>
    <property type="evidence" value="ECO:0007669"/>
    <property type="project" value="InterPro"/>
</dbReference>
<dbReference type="Pfam" id="PF19327">
    <property type="entry name" value="Ap4A_phos_N"/>
    <property type="match status" value="1"/>
</dbReference>
<comment type="caution">
    <text evidence="4">The sequence shown here is derived from an EMBL/GenBank/DDBJ whole genome shotgun (WGS) entry which is preliminary data.</text>
</comment>
<dbReference type="Proteomes" id="UP001174997">
    <property type="component" value="Unassembled WGS sequence"/>
</dbReference>
<feature type="domain" description="Ap4A phosphorylase 1/2 N-terminal" evidence="3">
    <location>
        <begin position="17"/>
        <end position="188"/>
    </location>
</feature>
<evidence type="ECO:0000313" key="5">
    <source>
        <dbReference type="Proteomes" id="UP001174997"/>
    </source>
</evidence>
<dbReference type="InterPro" id="IPR036265">
    <property type="entry name" value="HIT-like_sf"/>
</dbReference>
<evidence type="ECO:0000259" key="2">
    <source>
        <dbReference type="Pfam" id="PF09830"/>
    </source>
</evidence>
<dbReference type="AlphaFoldDB" id="A0AA39Z955"/>
<keyword evidence="4" id="KW-0548">Nucleotidyltransferase</keyword>
<evidence type="ECO:0000313" key="4">
    <source>
        <dbReference type="EMBL" id="KAK0666519.1"/>
    </source>
</evidence>
<evidence type="ECO:0000259" key="3">
    <source>
        <dbReference type="Pfam" id="PF19327"/>
    </source>
</evidence>
<dbReference type="SUPFAM" id="SSF54197">
    <property type="entry name" value="HIT-like"/>
    <property type="match status" value="1"/>
</dbReference>
<proteinExistence type="predicted"/>
<dbReference type="EMBL" id="JAULSY010000086">
    <property type="protein sequence ID" value="KAK0666519.1"/>
    <property type="molecule type" value="Genomic_DNA"/>
</dbReference>
<dbReference type="PANTHER" id="PTHR38420:SF3">
    <property type="entry name" value="5',5'''-P-1,P-4-TETRAPHOSPHATE PHOSPHORYLASE 2"/>
    <property type="match status" value="1"/>
</dbReference>
<dbReference type="InterPro" id="IPR043171">
    <property type="entry name" value="Ap4A_phos1/2-like"/>
</dbReference>
<feature type="domain" description="ATP adenylyltransferase C-terminal" evidence="2">
    <location>
        <begin position="214"/>
        <end position="337"/>
    </location>
</feature>